<dbReference type="SMART" id="SM00450">
    <property type="entry name" value="RHOD"/>
    <property type="match status" value="1"/>
</dbReference>
<name>A0A1I0XI60_9CLOT</name>
<sequence>MRRSLRLGSLILAASMFILAGCGSNNTSSKNDSESQIKFDNTVYAKQDIFIDPSEVKEKLESNDIIILDCNKPDVYEKEHIKGAVSIGLHYFSDKVGKPGDDGWGTIKKKEDLQKAIQSLGINKDKLVVFYSDAFKGPGADGRAVWQLKMAGLDNVRILAGGLTNWKELGYDVSKEPIEATPTNEIVDLKEYDETYYTTKERVEENLGKEVLIDVRTKKEFEGSQNAGEPRGGHIEGAVHIEWLELLNKNGTPKSPDEIKSIMKEKAGVTVDDDFTVY</sequence>
<dbReference type="EMBL" id="FOKI01000008">
    <property type="protein sequence ID" value="SFB00789.1"/>
    <property type="molecule type" value="Genomic_DNA"/>
</dbReference>
<organism evidence="6 7">
    <name type="scientific">Clostridium frigidicarnis</name>
    <dbReference type="NCBI Taxonomy" id="84698"/>
    <lineage>
        <taxon>Bacteria</taxon>
        <taxon>Bacillati</taxon>
        <taxon>Bacillota</taxon>
        <taxon>Clostridia</taxon>
        <taxon>Eubacteriales</taxon>
        <taxon>Clostridiaceae</taxon>
        <taxon>Clostridium</taxon>
    </lineage>
</organism>
<evidence type="ECO:0000313" key="7">
    <source>
        <dbReference type="Proteomes" id="UP000198619"/>
    </source>
</evidence>
<dbReference type="SUPFAM" id="SSF52821">
    <property type="entry name" value="Rhodanese/Cell cycle control phosphatase"/>
    <property type="match status" value="2"/>
</dbReference>
<dbReference type="Pfam" id="PF00581">
    <property type="entry name" value="Rhodanese"/>
    <property type="match status" value="2"/>
</dbReference>
<dbReference type="AlphaFoldDB" id="A0A1I0XI60"/>
<dbReference type="RefSeq" id="WP_090040126.1">
    <property type="nucleotide sequence ID" value="NZ_FOKI01000008.1"/>
</dbReference>
<dbReference type="STRING" id="84698.SAMN04488528_1008153"/>
<feature type="signal peptide" evidence="4">
    <location>
        <begin position="1"/>
        <end position="20"/>
    </location>
</feature>
<dbReference type="PROSITE" id="PS51257">
    <property type="entry name" value="PROKAR_LIPOPROTEIN"/>
    <property type="match status" value="1"/>
</dbReference>
<evidence type="ECO:0000256" key="1">
    <source>
        <dbReference type="ARBA" id="ARBA00012245"/>
    </source>
</evidence>
<keyword evidence="6" id="KW-0808">Transferase</keyword>
<dbReference type="OrthoDB" id="9770030at2"/>
<dbReference type="InterPro" id="IPR051126">
    <property type="entry name" value="Thiosulfate_sulfurtransferase"/>
</dbReference>
<dbReference type="PROSITE" id="PS50206">
    <property type="entry name" value="RHODANESE_3"/>
    <property type="match status" value="2"/>
</dbReference>
<accession>A0A1I0XI60</accession>
<dbReference type="Proteomes" id="UP000198619">
    <property type="component" value="Unassembled WGS sequence"/>
</dbReference>
<dbReference type="PANTHER" id="PTHR43855">
    <property type="entry name" value="THIOSULFATE SULFURTRANSFERASE"/>
    <property type="match status" value="1"/>
</dbReference>
<evidence type="ECO:0000256" key="4">
    <source>
        <dbReference type="SAM" id="SignalP"/>
    </source>
</evidence>
<evidence type="ECO:0000313" key="6">
    <source>
        <dbReference type="EMBL" id="SFB00789.1"/>
    </source>
</evidence>
<dbReference type="CDD" id="cd01448">
    <property type="entry name" value="TST_Repeat_1"/>
    <property type="match status" value="1"/>
</dbReference>
<comment type="catalytic activity">
    <reaction evidence="3">
        <text>thiosulfate + hydrogen cyanide = thiocyanate + sulfite + 2 H(+)</text>
        <dbReference type="Rhea" id="RHEA:16881"/>
        <dbReference type="ChEBI" id="CHEBI:15378"/>
        <dbReference type="ChEBI" id="CHEBI:17359"/>
        <dbReference type="ChEBI" id="CHEBI:18022"/>
        <dbReference type="ChEBI" id="CHEBI:18407"/>
        <dbReference type="ChEBI" id="CHEBI:33542"/>
        <dbReference type="EC" id="2.8.1.1"/>
    </reaction>
</comment>
<feature type="chain" id="PRO_5038749772" description="thiosulfate sulfurtransferase" evidence="4">
    <location>
        <begin position="21"/>
        <end position="278"/>
    </location>
</feature>
<evidence type="ECO:0000259" key="5">
    <source>
        <dbReference type="PROSITE" id="PS50206"/>
    </source>
</evidence>
<keyword evidence="2" id="KW-0677">Repeat</keyword>
<protein>
    <recommendedName>
        <fullName evidence="1">thiosulfate sulfurtransferase</fullName>
        <ecNumber evidence="1">2.8.1.1</ecNumber>
    </recommendedName>
</protein>
<evidence type="ECO:0000256" key="2">
    <source>
        <dbReference type="ARBA" id="ARBA00022737"/>
    </source>
</evidence>
<dbReference type="InterPro" id="IPR001763">
    <property type="entry name" value="Rhodanese-like_dom"/>
</dbReference>
<keyword evidence="7" id="KW-1185">Reference proteome</keyword>
<dbReference type="GO" id="GO:0004792">
    <property type="term" value="F:thiosulfate-cyanide sulfurtransferase activity"/>
    <property type="evidence" value="ECO:0007669"/>
    <property type="project" value="UniProtKB-EC"/>
</dbReference>
<dbReference type="InterPro" id="IPR036873">
    <property type="entry name" value="Rhodanese-like_dom_sf"/>
</dbReference>
<feature type="domain" description="Rhodanese" evidence="5">
    <location>
        <begin position="206"/>
        <end position="278"/>
    </location>
</feature>
<keyword evidence="4" id="KW-0732">Signal</keyword>
<dbReference type="Gene3D" id="3.40.250.10">
    <property type="entry name" value="Rhodanese-like domain"/>
    <property type="match status" value="2"/>
</dbReference>
<gene>
    <name evidence="6" type="ORF">SAMN04488528_1008153</name>
</gene>
<reference evidence="6 7" key="1">
    <citation type="submission" date="2016-10" db="EMBL/GenBank/DDBJ databases">
        <authorList>
            <person name="de Groot N.N."/>
        </authorList>
    </citation>
    <scope>NUCLEOTIDE SEQUENCE [LARGE SCALE GENOMIC DNA]</scope>
    <source>
        <strain evidence="6 7">DSM 12271</strain>
    </source>
</reference>
<dbReference type="EC" id="2.8.1.1" evidence="1"/>
<keyword evidence="6" id="KW-0670">Pyruvate</keyword>
<dbReference type="PANTHER" id="PTHR43855:SF1">
    <property type="entry name" value="THIOSULFATE SULFURTRANSFERASE"/>
    <property type="match status" value="1"/>
</dbReference>
<evidence type="ECO:0000256" key="3">
    <source>
        <dbReference type="ARBA" id="ARBA00047549"/>
    </source>
</evidence>
<proteinExistence type="predicted"/>
<feature type="domain" description="Rhodanese" evidence="5">
    <location>
        <begin position="61"/>
        <end position="175"/>
    </location>
</feature>